<dbReference type="Pfam" id="PF04338">
    <property type="entry name" value="DUF481"/>
    <property type="match status" value="1"/>
</dbReference>
<evidence type="ECO:0000313" key="3">
    <source>
        <dbReference type="Proteomes" id="UP001465153"/>
    </source>
</evidence>
<keyword evidence="1" id="KW-0732">Signal</keyword>
<dbReference type="InterPro" id="IPR007433">
    <property type="entry name" value="DUF481"/>
</dbReference>
<comment type="caution">
    <text evidence="2">The sequence shown here is derived from an EMBL/GenBank/DDBJ whole genome shotgun (WGS) entry which is preliminary data.</text>
</comment>
<dbReference type="RefSeq" id="WP_353301884.1">
    <property type="nucleotide sequence ID" value="NZ_BAABWN010000003.1"/>
</dbReference>
<feature type="chain" id="PRO_5046417066" evidence="1">
    <location>
        <begin position="22"/>
        <end position="233"/>
    </location>
</feature>
<sequence length="233" mass="25709">MRALFTFCTFLLTLSPTLVSAQWDGVGEAGLIIVDGNSQSKTLNTAIKLSKASKRWEHSTELAATSAESESEKSAESYTAQWDTKFLLSERLFLFGDIRYFDDKFDSFDSIKTGGVGVGYKVLLSEKTQWDISSGIGFRKTELEDTGENQSGSTFLSTSTFSHQLTETTTLTNDTRLESAADNTFVQNKLGLNVAINSSLALKLGYEIRYNSEPAEDDESQDTITSVNLVYSF</sequence>
<evidence type="ECO:0000256" key="1">
    <source>
        <dbReference type="SAM" id="SignalP"/>
    </source>
</evidence>
<gene>
    <name evidence="2" type="ORF">NBRC116591_09760</name>
</gene>
<reference evidence="2 3" key="1">
    <citation type="submission" date="2024-04" db="EMBL/GenBank/DDBJ databases">
        <title>Draft genome sequence of Sessilibacter corallicola NBRC 116591.</title>
        <authorList>
            <person name="Miyakawa T."/>
            <person name="Kusuya Y."/>
            <person name="Miura T."/>
        </authorList>
    </citation>
    <scope>NUCLEOTIDE SEQUENCE [LARGE SCALE GENOMIC DNA]</scope>
    <source>
        <strain evidence="2 3">KU-00831-HH</strain>
    </source>
</reference>
<evidence type="ECO:0000313" key="2">
    <source>
        <dbReference type="EMBL" id="GAA6167166.1"/>
    </source>
</evidence>
<feature type="signal peptide" evidence="1">
    <location>
        <begin position="1"/>
        <end position="21"/>
    </location>
</feature>
<dbReference type="Proteomes" id="UP001465153">
    <property type="component" value="Unassembled WGS sequence"/>
</dbReference>
<dbReference type="EMBL" id="BAABWN010000003">
    <property type="protein sequence ID" value="GAA6167166.1"/>
    <property type="molecule type" value="Genomic_DNA"/>
</dbReference>
<organism evidence="2 3">
    <name type="scientific">Sessilibacter corallicola</name>
    <dbReference type="NCBI Taxonomy" id="2904075"/>
    <lineage>
        <taxon>Bacteria</taxon>
        <taxon>Pseudomonadati</taxon>
        <taxon>Pseudomonadota</taxon>
        <taxon>Gammaproteobacteria</taxon>
        <taxon>Cellvibrionales</taxon>
        <taxon>Cellvibrionaceae</taxon>
        <taxon>Sessilibacter</taxon>
    </lineage>
</organism>
<proteinExistence type="predicted"/>
<keyword evidence="3" id="KW-1185">Reference proteome</keyword>
<name>A0ABQ0A681_9GAMM</name>
<protein>
    <submittedName>
        <fullName evidence="2">DUF481 domain-containing protein</fullName>
    </submittedName>
</protein>
<accession>A0ABQ0A681</accession>